<sequence>MARAFGAQTMEVPPAEWLQSSGVLLGYLSSFDLSAQFQSVCMREDYGEGVGRIERESGSVERR</sequence>
<comment type="caution">
    <text evidence="1">The sequence shown here is derived from an EMBL/GenBank/DDBJ whole genome shotgun (WGS) entry which is preliminary data.</text>
</comment>
<organism evidence="1 2">
    <name type="scientific">Corchorus olitorius</name>
    <dbReference type="NCBI Taxonomy" id="93759"/>
    <lineage>
        <taxon>Eukaryota</taxon>
        <taxon>Viridiplantae</taxon>
        <taxon>Streptophyta</taxon>
        <taxon>Embryophyta</taxon>
        <taxon>Tracheophyta</taxon>
        <taxon>Spermatophyta</taxon>
        <taxon>Magnoliopsida</taxon>
        <taxon>eudicotyledons</taxon>
        <taxon>Gunneridae</taxon>
        <taxon>Pentapetalae</taxon>
        <taxon>rosids</taxon>
        <taxon>malvids</taxon>
        <taxon>Malvales</taxon>
        <taxon>Malvaceae</taxon>
        <taxon>Grewioideae</taxon>
        <taxon>Apeibeae</taxon>
        <taxon>Corchorus</taxon>
    </lineage>
</organism>
<evidence type="ECO:0000313" key="1">
    <source>
        <dbReference type="EMBL" id="OMP10829.1"/>
    </source>
</evidence>
<proteinExistence type="predicted"/>
<reference evidence="2" key="1">
    <citation type="submission" date="2013-09" db="EMBL/GenBank/DDBJ databases">
        <title>Corchorus olitorius genome sequencing.</title>
        <authorList>
            <person name="Alam M."/>
            <person name="Haque M.S."/>
            <person name="Islam M.S."/>
            <person name="Emdad E.M."/>
            <person name="Islam M.M."/>
            <person name="Ahmed B."/>
            <person name="Halim A."/>
            <person name="Hossen Q.M.M."/>
            <person name="Hossain M.Z."/>
            <person name="Ahmed R."/>
            <person name="Khan M.M."/>
            <person name="Islam R."/>
            <person name="Rashid M.M."/>
            <person name="Khan S.A."/>
            <person name="Rahman M.S."/>
            <person name="Alam M."/>
            <person name="Yahiya A.S."/>
            <person name="Khan M.S."/>
            <person name="Azam M.S."/>
            <person name="Haque T."/>
            <person name="Lashkar M.Z.H."/>
            <person name="Akhand A.I."/>
            <person name="Morshed G."/>
            <person name="Roy S."/>
            <person name="Uddin K.S."/>
            <person name="Rabeya T."/>
            <person name="Hossain A.S."/>
            <person name="Chowdhury A."/>
            <person name="Snigdha A.R."/>
            <person name="Mortoza M.S."/>
            <person name="Matin S.A."/>
            <person name="Hoque S.M.E."/>
            <person name="Islam M.K."/>
            <person name="Roy D.K."/>
            <person name="Haider R."/>
            <person name="Moosa M.M."/>
            <person name="Elias S.M."/>
            <person name="Hasan A.M."/>
            <person name="Jahan S."/>
            <person name="Shafiuddin M."/>
            <person name="Mahmood N."/>
            <person name="Shommy N.S."/>
        </authorList>
    </citation>
    <scope>NUCLEOTIDE SEQUENCE [LARGE SCALE GENOMIC DNA]</scope>
    <source>
        <strain evidence="2">cv. O-4</strain>
    </source>
</reference>
<protein>
    <submittedName>
        <fullName evidence="1">Uncharacterized protein</fullName>
    </submittedName>
</protein>
<name>A0A1R3KUW7_9ROSI</name>
<dbReference type="AlphaFoldDB" id="A0A1R3KUW7"/>
<evidence type="ECO:0000313" key="2">
    <source>
        <dbReference type="Proteomes" id="UP000187203"/>
    </source>
</evidence>
<dbReference type="EMBL" id="AWUE01011230">
    <property type="protein sequence ID" value="OMP10829.1"/>
    <property type="molecule type" value="Genomic_DNA"/>
</dbReference>
<dbReference type="Proteomes" id="UP000187203">
    <property type="component" value="Unassembled WGS sequence"/>
</dbReference>
<gene>
    <name evidence="1" type="ORF">COLO4_04231</name>
</gene>
<accession>A0A1R3KUW7</accession>
<keyword evidence="2" id="KW-1185">Reference proteome</keyword>